<keyword evidence="8" id="KW-1185">Reference proteome</keyword>
<dbReference type="Gene3D" id="3.50.50.60">
    <property type="entry name" value="FAD/NAD(P)-binding domain"/>
    <property type="match status" value="2"/>
</dbReference>
<proteinExistence type="predicted"/>
<accession>A0A9X3D110</accession>
<dbReference type="Pfam" id="PF07992">
    <property type="entry name" value="Pyr_redox_2"/>
    <property type="match status" value="1"/>
</dbReference>
<organism evidence="7 8">
    <name type="scientific">Gordonia aquimaris</name>
    <dbReference type="NCBI Taxonomy" id="2984863"/>
    <lineage>
        <taxon>Bacteria</taxon>
        <taxon>Bacillati</taxon>
        <taxon>Actinomycetota</taxon>
        <taxon>Actinomycetes</taxon>
        <taxon>Mycobacteriales</taxon>
        <taxon>Gordoniaceae</taxon>
        <taxon>Gordonia</taxon>
    </lineage>
</organism>
<evidence type="ECO:0000256" key="4">
    <source>
        <dbReference type="ARBA" id="ARBA00023002"/>
    </source>
</evidence>
<dbReference type="Gene3D" id="3.30.390.30">
    <property type="match status" value="1"/>
</dbReference>
<protein>
    <submittedName>
        <fullName evidence="7">FAD-dependent oxidoreductase</fullName>
    </submittedName>
</protein>
<feature type="domain" description="Reductase C-terminal" evidence="6">
    <location>
        <begin position="323"/>
        <end position="406"/>
    </location>
</feature>
<evidence type="ECO:0000313" key="8">
    <source>
        <dbReference type="Proteomes" id="UP001143347"/>
    </source>
</evidence>
<dbReference type="SUPFAM" id="SSF55424">
    <property type="entry name" value="FAD/NAD-linked reductases, dimerisation (C-terminal) domain"/>
    <property type="match status" value="1"/>
</dbReference>
<evidence type="ECO:0000256" key="2">
    <source>
        <dbReference type="ARBA" id="ARBA00022630"/>
    </source>
</evidence>
<evidence type="ECO:0000313" key="7">
    <source>
        <dbReference type="EMBL" id="MCX2962785.1"/>
    </source>
</evidence>
<evidence type="ECO:0000256" key="1">
    <source>
        <dbReference type="ARBA" id="ARBA00001974"/>
    </source>
</evidence>
<evidence type="ECO:0000259" key="5">
    <source>
        <dbReference type="Pfam" id="PF07992"/>
    </source>
</evidence>
<dbReference type="InterPro" id="IPR050446">
    <property type="entry name" value="FAD-oxidoreductase/Apoptosis"/>
</dbReference>
<sequence>MVNKRSYVIVGAGMAGARAAESLRANGFDDRIFLVGDEGKLPYERPPLSKECLQGSKSLFSTTLREWDSWMELAVHLVLDDPVTGLDTSAGAVRLASGIDIVADKVLIATGGVCRTVDVPGAELAGIHTLRTADDCEVVGDRLRRGRSTVAVVGGGLLAVEAAAAAAALGNEVVWLCRSRHPLTGAVGGHAAAHLRSHYSDADFDLIAGVSVVGFEGVDRVRGVVLDDGRTLPADVVLTAVGQRPALDFLDPTVFDTQHGLAVDARLETDTPGVFAAGDVANFVDPFVGGRVRYGMWLNAQNQGQFVARSMMGDTAAYRQVPWYWSDHLGLNVQMAGHIDETASIVAREHGGDSVSWLYVRDHRVVGAVGINVPRDVRAAMVLMDRGVEVTETELADTGSDLRALAKKVAA</sequence>
<dbReference type="EMBL" id="JAPKFM010000001">
    <property type="protein sequence ID" value="MCX2962785.1"/>
    <property type="molecule type" value="Genomic_DNA"/>
</dbReference>
<gene>
    <name evidence="7" type="ORF">OSB52_01620</name>
</gene>
<dbReference type="InterPro" id="IPR016156">
    <property type="entry name" value="FAD/NAD-linked_Rdtase_dimer_sf"/>
</dbReference>
<keyword evidence="3" id="KW-0274">FAD</keyword>
<dbReference type="PANTHER" id="PTHR43557:SF2">
    <property type="entry name" value="RIESKE DOMAIN-CONTAINING PROTEIN-RELATED"/>
    <property type="match status" value="1"/>
</dbReference>
<feature type="domain" description="FAD/NAD(P)-binding" evidence="5">
    <location>
        <begin position="6"/>
        <end position="304"/>
    </location>
</feature>
<comment type="cofactor">
    <cofactor evidence="1">
        <name>FAD</name>
        <dbReference type="ChEBI" id="CHEBI:57692"/>
    </cofactor>
</comment>
<name>A0A9X3D110_9ACTN</name>
<dbReference type="PRINTS" id="PR00368">
    <property type="entry name" value="FADPNR"/>
</dbReference>
<keyword evidence="2" id="KW-0285">Flavoprotein</keyword>
<dbReference type="Pfam" id="PF14759">
    <property type="entry name" value="Reductase_C"/>
    <property type="match status" value="1"/>
</dbReference>
<keyword evidence="4" id="KW-0560">Oxidoreductase</keyword>
<dbReference type="InterPro" id="IPR023753">
    <property type="entry name" value="FAD/NAD-binding_dom"/>
</dbReference>
<dbReference type="GO" id="GO:0016651">
    <property type="term" value="F:oxidoreductase activity, acting on NAD(P)H"/>
    <property type="evidence" value="ECO:0007669"/>
    <property type="project" value="TreeGrafter"/>
</dbReference>
<evidence type="ECO:0000256" key="3">
    <source>
        <dbReference type="ARBA" id="ARBA00022827"/>
    </source>
</evidence>
<dbReference type="GO" id="GO:0005737">
    <property type="term" value="C:cytoplasm"/>
    <property type="evidence" value="ECO:0007669"/>
    <property type="project" value="TreeGrafter"/>
</dbReference>
<comment type="caution">
    <text evidence="7">The sequence shown here is derived from an EMBL/GenBank/DDBJ whole genome shotgun (WGS) entry which is preliminary data.</text>
</comment>
<dbReference type="InterPro" id="IPR028202">
    <property type="entry name" value="Reductase_C"/>
</dbReference>
<dbReference type="InterPro" id="IPR036188">
    <property type="entry name" value="FAD/NAD-bd_sf"/>
</dbReference>
<dbReference type="PANTHER" id="PTHR43557">
    <property type="entry name" value="APOPTOSIS-INDUCING FACTOR 1"/>
    <property type="match status" value="1"/>
</dbReference>
<dbReference type="RefSeq" id="WP_266059819.1">
    <property type="nucleotide sequence ID" value="NZ_JAPKFM010000001.1"/>
</dbReference>
<dbReference type="AlphaFoldDB" id="A0A9X3D110"/>
<dbReference type="PRINTS" id="PR00411">
    <property type="entry name" value="PNDRDTASEI"/>
</dbReference>
<reference evidence="7" key="1">
    <citation type="submission" date="2022-10" db="EMBL/GenBank/DDBJ databases">
        <title>WGS of marine actinomycetes from Thailand.</title>
        <authorList>
            <person name="Thawai C."/>
        </authorList>
    </citation>
    <scope>NUCLEOTIDE SEQUENCE</scope>
    <source>
        <strain evidence="7">SW21</strain>
    </source>
</reference>
<evidence type="ECO:0000259" key="6">
    <source>
        <dbReference type="Pfam" id="PF14759"/>
    </source>
</evidence>
<dbReference type="Proteomes" id="UP001143347">
    <property type="component" value="Unassembled WGS sequence"/>
</dbReference>
<dbReference type="SUPFAM" id="SSF51905">
    <property type="entry name" value="FAD/NAD(P)-binding domain"/>
    <property type="match status" value="2"/>
</dbReference>